<dbReference type="EMBL" id="QRBI01000120">
    <property type="protein sequence ID" value="RMC06914.1"/>
    <property type="molecule type" value="Genomic_DNA"/>
</dbReference>
<gene>
    <name evidence="1" type="ORF">DUI87_16364</name>
</gene>
<evidence type="ECO:0000313" key="2">
    <source>
        <dbReference type="Proteomes" id="UP000269221"/>
    </source>
</evidence>
<accession>A0A3M0K6J0</accession>
<organism evidence="1 2">
    <name type="scientific">Hirundo rustica rustica</name>
    <dbReference type="NCBI Taxonomy" id="333673"/>
    <lineage>
        <taxon>Eukaryota</taxon>
        <taxon>Metazoa</taxon>
        <taxon>Chordata</taxon>
        <taxon>Craniata</taxon>
        <taxon>Vertebrata</taxon>
        <taxon>Euteleostomi</taxon>
        <taxon>Archelosauria</taxon>
        <taxon>Archosauria</taxon>
        <taxon>Dinosauria</taxon>
        <taxon>Saurischia</taxon>
        <taxon>Theropoda</taxon>
        <taxon>Coelurosauria</taxon>
        <taxon>Aves</taxon>
        <taxon>Neognathae</taxon>
        <taxon>Neoaves</taxon>
        <taxon>Telluraves</taxon>
        <taxon>Australaves</taxon>
        <taxon>Passeriformes</taxon>
        <taxon>Sylvioidea</taxon>
        <taxon>Hirundinidae</taxon>
        <taxon>Hirundo</taxon>
    </lineage>
</organism>
<dbReference type="OrthoDB" id="9396613at2759"/>
<keyword evidence="2" id="KW-1185">Reference proteome</keyword>
<reference evidence="1 2" key="1">
    <citation type="submission" date="2018-07" db="EMBL/GenBank/DDBJ databases">
        <title>A high quality draft genome assembly of the barn swallow (H. rustica rustica).</title>
        <authorList>
            <person name="Formenti G."/>
            <person name="Chiara M."/>
            <person name="Poveda L."/>
            <person name="Francoijs K.-J."/>
            <person name="Bonisoli-Alquati A."/>
            <person name="Canova L."/>
            <person name="Gianfranceschi L."/>
            <person name="Horner D.S."/>
            <person name="Saino N."/>
        </authorList>
    </citation>
    <scope>NUCLEOTIDE SEQUENCE [LARGE SCALE GENOMIC DNA]</scope>
    <source>
        <strain evidence="1">Chelidonia</strain>
        <tissue evidence="1">Blood</tissue>
    </source>
</reference>
<name>A0A3M0K6J0_HIRRU</name>
<dbReference type="Proteomes" id="UP000269221">
    <property type="component" value="Unassembled WGS sequence"/>
</dbReference>
<sequence length="186" mass="21263">MKNSKTCIHSLEKRCTFISFADKSSLAGAVDTTEGREATQRNLDKLKNCVHKDLMKFNKSKCKVLHLGGGNPRHEYRWQEELIGSSLMLKDLDILRYRKLGMTSQCTLAAQKAEWILGYIKRGEASRSKEVILPLYFSLVRPHLKCCIQLWGPQLEDCSSSSSRGEPQRWFIKTAIRLQAVQQVMT</sequence>
<evidence type="ECO:0000313" key="1">
    <source>
        <dbReference type="EMBL" id="RMC06914.1"/>
    </source>
</evidence>
<protein>
    <recommendedName>
        <fullName evidence="3">Reverse transcriptase domain-containing protein</fullName>
    </recommendedName>
</protein>
<dbReference type="AlphaFoldDB" id="A0A3M0K6J0"/>
<evidence type="ECO:0008006" key="3">
    <source>
        <dbReference type="Google" id="ProtNLM"/>
    </source>
</evidence>
<proteinExistence type="predicted"/>
<comment type="caution">
    <text evidence="1">The sequence shown here is derived from an EMBL/GenBank/DDBJ whole genome shotgun (WGS) entry which is preliminary data.</text>
</comment>
<dbReference type="PANTHER" id="PTHR33332">
    <property type="entry name" value="REVERSE TRANSCRIPTASE DOMAIN-CONTAINING PROTEIN"/>
    <property type="match status" value="1"/>
</dbReference>